<dbReference type="EMBL" id="BIFS01000001">
    <property type="protein sequence ID" value="GCE17066.1"/>
    <property type="molecule type" value="Genomic_DNA"/>
</dbReference>
<sequence>MTKAQHEPLPGIQVPPPIRPRSKWRPRVLTIILSLLLLLALAHFIAVHHVASPSQASGQSCNSLIHNADYTQLVPVEPKTQRMAAVQFVNAVTGGQPSALIQVEDLGSQQKLDVYLYDCIRQQDKPTLNLIFKQQGLIKGTVDITQANSLSIGQIDTTLPADSDTLLLPLQQSVFQEYAWQNGSLHQVAFPGLYPVTSRSEAEALQDEANNNQVLPWSEPVATAEQMAQDLFQWSGNAIHATLKDNNGSEAHVLLEKKNTHIEVAVTLDRLIQTDRKGLWWVTNAQSPGISLDQTQFNTPLSSPLQIQGNVIPTHEKVIATLFNHTLTSIPLQNGNNLQTDSSGHFAGTLTYTNLIPDQPGLLLITVYPKSSDEEGRLFLTNLFLD</sequence>
<organism evidence="2 3">
    <name type="scientific">Dictyobacter kobayashii</name>
    <dbReference type="NCBI Taxonomy" id="2014872"/>
    <lineage>
        <taxon>Bacteria</taxon>
        <taxon>Bacillati</taxon>
        <taxon>Chloroflexota</taxon>
        <taxon>Ktedonobacteria</taxon>
        <taxon>Ktedonobacterales</taxon>
        <taxon>Dictyobacteraceae</taxon>
        <taxon>Dictyobacter</taxon>
    </lineage>
</organism>
<keyword evidence="1" id="KW-1133">Transmembrane helix</keyword>
<evidence type="ECO:0000313" key="3">
    <source>
        <dbReference type="Proteomes" id="UP000287188"/>
    </source>
</evidence>
<evidence type="ECO:0008006" key="4">
    <source>
        <dbReference type="Google" id="ProtNLM"/>
    </source>
</evidence>
<name>A0A402ADA8_9CHLR</name>
<keyword evidence="1" id="KW-0472">Membrane</keyword>
<keyword evidence="3" id="KW-1185">Reference proteome</keyword>
<reference evidence="3" key="1">
    <citation type="submission" date="2018-12" db="EMBL/GenBank/DDBJ databases">
        <title>Tengunoibacter tsumagoiensis gen. nov., sp. nov., Dictyobacter kobayashii sp. nov., D. alpinus sp. nov., and D. joshuensis sp. nov. and description of Dictyobacteraceae fam. nov. within the order Ktedonobacterales isolated from Tengu-no-mugimeshi.</title>
        <authorList>
            <person name="Wang C.M."/>
            <person name="Zheng Y."/>
            <person name="Sakai Y."/>
            <person name="Toyoda A."/>
            <person name="Minakuchi Y."/>
            <person name="Abe K."/>
            <person name="Yokota A."/>
            <person name="Yabe S."/>
        </authorList>
    </citation>
    <scope>NUCLEOTIDE SEQUENCE [LARGE SCALE GENOMIC DNA]</scope>
    <source>
        <strain evidence="3">Uno11</strain>
    </source>
</reference>
<dbReference type="OrthoDB" id="147537at2"/>
<dbReference type="RefSeq" id="WP_126548825.1">
    <property type="nucleotide sequence ID" value="NZ_BIFS01000001.1"/>
</dbReference>
<protein>
    <recommendedName>
        <fullName evidence="4">Bacterial spore germination immunoglobulin-like domain-containing protein</fullName>
    </recommendedName>
</protein>
<keyword evidence="1" id="KW-0812">Transmembrane</keyword>
<dbReference type="AlphaFoldDB" id="A0A402ADA8"/>
<evidence type="ECO:0000256" key="1">
    <source>
        <dbReference type="SAM" id="Phobius"/>
    </source>
</evidence>
<gene>
    <name evidence="2" type="ORF">KDK_08660</name>
</gene>
<comment type="caution">
    <text evidence="2">The sequence shown here is derived from an EMBL/GenBank/DDBJ whole genome shotgun (WGS) entry which is preliminary data.</text>
</comment>
<accession>A0A402ADA8</accession>
<proteinExistence type="predicted"/>
<dbReference type="Proteomes" id="UP000287188">
    <property type="component" value="Unassembled WGS sequence"/>
</dbReference>
<evidence type="ECO:0000313" key="2">
    <source>
        <dbReference type="EMBL" id="GCE17066.1"/>
    </source>
</evidence>
<feature type="transmembrane region" description="Helical" evidence="1">
    <location>
        <begin position="28"/>
        <end position="51"/>
    </location>
</feature>